<keyword evidence="2" id="KW-1185">Reference proteome</keyword>
<dbReference type="Proteomes" id="UP001500301">
    <property type="component" value="Unassembled WGS sequence"/>
</dbReference>
<comment type="caution">
    <text evidence="1">The sequence shown here is derived from an EMBL/GenBank/DDBJ whole genome shotgun (WGS) entry which is preliminary data.</text>
</comment>
<evidence type="ECO:0000313" key="1">
    <source>
        <dbReference type="EMBL" id="GAA3526223.1"/>
    </source>
</evidence>
<proteinExistence type="predicted"/>
<dbReference type="EMBL" id="BAABBB010000007">
    <property type="protein sequence ID" value="GAA3526223.1"/>
    <property type="molecule type" value="Genomic_DNA"/>
</dbReference>
<sequence>MPHTVVFGLLRDDAGELLAHAWVRVGTVTVTGGSVRSWTPVGSFSWHP</sequence>
<reference evidence="2" key="1">
    <citation type="journal article" date="2019" name="Int. J. Syst. Evol. Microbiol.">
        <title>The Global Catalogue of Microorganisms (GCM) 10K type strain sequencing project: providing services to taxonomists for standard genome sequencing and annotation.</title>
        <authorList>
            <consortium name="The Broad Institute Genomics Platform"/>
            <consortium name="The Broad Institute Genome Sequencing Center for Infectious Disease"/>
            <person name="Wu L."/>
            <person name="Ma J."/>
        </authorList>
    </citation>
    <scope>NUCLEOTIDE SEQUENCE [LARGE SCALE GENOMIC DNA]</scope>
    <source>
        <strain evidence="2">JCM 17460</strain>
    </source>
</reference>
<protein>
    <recommendedName>
        <fullName evidence="3">Microcin J25-processing protein McjB C-terminal domain-containing protein</fullName>
    </recommendedName>
</protein>
<accession>A0ABP6V3Q0</accession>
<organism evidence="1 2">
    <name type="scientific">Nocardioides daeguensis</name>
    <dbReference type="NCBI Taxonomy" id="908359"/>
    <lineage>
        <taxon>Bacteria</taxon>
        <taxon>Bacillati</taxon>
        <taxon>Actinomycetota</taxon>
        <taxon>Actinomycetes</taxon>
        <taxon>Propionibacteriales</taxon>
        <taxon>Nocardioidaceae</taxon>
        <taxon>Nocardioides</taxon>
    </lineage>
</organism>
<name>A0ABP6V3Q0_9ACTN</name>
<evidence type="ECO:0000313" key="2">
    <source>
        <dbReference type="Proteomes" id="UP001500301"/>
    </source>
</evidence>
<gene>
    <name evidence="1" type="ORF">GCM10022263_13730</name>
</gene>
<evidence type="ECO:0008006" key="3">
    <source>
        <dbReference type="Google" id="ProtNLM"/>
    </source>
</evidence>